<dbReference type="EMBL" id="WHOD01000102">
    <property type="protein sequence ID" value="NOU96898.1"/>
    <property type="molecule type" value="Genomic_DNA"/>
</dbReference>
<feature type="domain" description="Polymerase beta nucleotidyltransferase" evidence="1">
    <location>
        <begin position="14"/>
        <end position="59"/>
    </location>
</feature>
<dbReference type="Gene3D" id="3.30.460.10">
    <property type="entry name" value="Beta Polymerase, domain 2"/>
    <property type="match status" value="1"/>
</dbReference>
<dbReference type="CDD" id="cd05403">
    <property type="entry name" value="NT_KNTase_like"/>
    <property type="match status" value="1"/>
</dbReference>
<comment type="caution">
    <text evidence="2">The sequence shown here is derived from an EMBL/GenBank/DDBJ whole genome shotgun (WGS) entry which is preliminary data.</text>
</comment>
<evidence type="ECO:0000313" key="2">
    <source>
        <dbReference type="EMBL" id="NOU96898.1"/>
    </source>
</evidence>
<dbReference type="AlphaFoldDB" id="A0A972GV64"/>
<dbReference type="Pfam" id="PF18765">
    <property type="entry name" value="Polbeta"/>
    <property type="match status" value="1"/>
</dbReference>
<sequence length="264" mass="30118">MLMKEHHSQSIVRLVEILQKDSSILALIIAGSIAKGIEREDSDIDVYLVVTDEEFASRNSRNDLFYFNKEVCDYSGGYIDGKVINYSFLEQAVSRGSEPTRASFLGSYAAFSRIEGLDALLQQIPVYPEANREKNLTDFYAQVSLYGNYFAKKAIEQNNPYLLSHSASNLVLFAGRMILAYNRVLFPCHKSFMRVVEDAPVKPEHFVALANELVQQPTLERITAFVELISEFQDWGVSRHQAVSIFVTNNEWNWMETEPPLQDR</sequence>
<reference evidence="2" key="1">
    <citation type="submission" date="2019-10" db="EMBL/GenBank/DDBJ databases">
        <title>Description of Paenibacillus glebae sp. nov.</title>
        <authorList>
            <person name="Carlier A."/>
            <person name="Qi S."/>
        </authorList>
    </citation>
    <scope>NUCLEOTIDE SEQUENCE</scope>
    <source>
        <strain evidence="2">LMG 31456</strain>
    </source>
</reference>
<protein>
    <recommendedName>
        <fullName evidence="1">Polymerase beta nucleotidyltransferase domain-containing protein</fullName>
    </recommendedName>
</protein>
<dbReference type="SUPFAM" id="SSF81301">
    <property type="entry name" value="Nucleotidyltransferase"/>
    <property type="match status" value="1"/>
</dbReference>
<evidence type="ECO:0000259" key="1">
    <source>
        <dbReference type="Pfam" id="PF18765"/>
    </source>
</evidence>
<dbReference type="InterPro" id="IPR041633">
    <property type="entry name" value="Polbeta"/>
</dbReference>
<gene>
    <name evidence="2" type="ORF">GC093_27285</name>
</gene>
<organism evidence="2 3">
    <name type="scientific">Paenibacillus foliorum</name>
    <dbReference type="NCBI Taxonomy" id="2654974"/>
    <lineage>
        <taxon>Bacteria</taxon>
        <taxon>Bacillati</taxon>
        <taxon>Bacillota</taxon>
        <taxon>Bacilli</taxon>
        <taxon>Bacillales</taxon>
        <taxon>Paenibacillaceae</taxon>
        <taxon>Paenibacillus</taxon>
    </lineage>
</organism>
<dbReference type="Proteomes" id="UP000641588">
    <property type="component" value="Unassembled WGS sequence"/>
</dbReference>
<name>A0A972GV64_9BACL</name>
<evidence type="ECO:0000313" key="3">
    <source>
        <dbReference type="Proteomes" id="UP000641588"/>
    </source>
</evidence>
<accession>A0A972GV64</accession>
<proteinExistence type="predicted"/>
<keyword evidence="3" id="KW-1185">Reference proteome</keyword>
<dbReference type="InterPro" id="IPR043519">
    <property type="entry name" value="NT_sf"/>
</dbReference>